<reference evidence="2" key="1">
    <citation type="submission" date="2022-04" db="EMBL/GenBank/DDBJ databases">
        <authorList>
            <person name="Liu G."/>
        </authorList>
    </citation>
    <scope>NUCLEOTIDE SEQUENCE</scope>
    <source>
        <strain evidence="2">RG22</strain>
    </source>
</reference>
<protein>
    <submittedName>
        <fullName evidence="2">S26 family signal peptidase</fullName>
    </submittedName>
</protein>
<organism evidence="2 3">
    <name type="scientific">Geomonas paludis</name>
    <dbReference type="NCBI Taxonomy" id="2740185"/>
    <lineage>
        <taxon>Bacteria</taxon>
        <taxon>Pseudomonadati</taxon>
        <taxon>Thermodesulfobacteriota</taxon>
        <taxon>Desulfuromonadia</taxon>
        <taxon>Geobacterales</taxon>
        <taxon>Geobacteraceae</taxon>
        <taxon>Geomonas</taxon>
    </lineage>
</organism>
<proteinExistence type="predicted"/>
<accession>A0ABY4LIP0</accession>
<sequence>MAIPIRHERILRWKVAVLLLLGALQILASRYHHVFWINLTDSEAIGLYRLDPLDGEVQRGDMVIMEVPEEFRQYVYGQGWLPEGWPLLKHVGAVAGDVYCVQKGRIIINGIVIGPVYLADQEGRPLPRIEGCRRVPAGYFLPVATHIPRSFDGRYMGAVTLAAIQGVARPILTFD</sequence>
<feature type="domain" description="Peptidase S26" evidence="1">
    <location>
        <begin position="15"/>
        <end position="169"/>
    </location>
</feature>
<dbReference type="InterPro" id="IPR036286">
    <property type="entry name" value="LexA/Signal_pep-like_sf"/>
</dbReference>
<evidence type="ECO:0000313" key="2">
    <source>
        <dbReference type="EMBL" id="UPU37862.1"/>
    </source>
</evidence>
<evidence type="ECO:0000313" key="3">
    <source>
        <dbReference type="Proteomes" id="UP000831485"/>
    </source>
</evidence>
<dbReference type="Gene3D" id="2.10.109.10">
    <property type="entry name" value="Umud Fragment, subunit A"/>
    <property type="match status" value="1"/>
</dbReference>
<keyword evidence="3" id="KW-1185">Reference proteome</keyword>
<dbReference type="InterPro" id="IPR019533">
    <property type="entry name" value="Peptidase_S26"/>
</dbReference>
<dbReference type="SUPFAM" id="SSF51306">
    <property type="entry name" value="LexA/Signal peptidase"/>
    <property type="match status" value="1"/>
</dbReference>
<dbReference type="EMBL" id="CP096574">
    <property type="protein sequence ID" value="UPU37862.1"/>
    <property type="molecule type" value="Genomic_DNA"/>
</dbReference>
<evidence type="ECO:0000259" key="1">
    <source>
        <dbReference type="Pfam" id="PF10502"/>
    </source>
</evidence>
<dbReference type="Pfam" id="PF10502">
    <property type="entry name" value="Peptidase_S26"/>
    <property type="match status" value="1"/>
</dbReference>
<dbReference type="RefSeq" id="WP_248647252.1">
    <property type="nucleotide sequence ID" value="NZ_CP096574.1"/>
</dbReference>
<dbReference type="Proteomes" id="UP000831485">
    <property type="component" value="Chromosome"/>
</dbReference>
<gene>
    <name evidence="2" type="ORF">M1B72_09180</name>
</gene>
<name>A0ABY4LIP0_9BACT</name>